<dbReference type="NCBIfam" id="TIGR00765">
    <property type="entry name" value="yihY_not_rbn"/>
    <property type="match status" value="1"/>
</dbReference>
<dbReference type="EMBL" id="CP001359">
    <property type="protein sequence ID" value="ACL64088.1"/>
    <property type="molecule type" value="Genomic_DNA"/>
</dbReference>
<comment type="subcellular location">
    <subcellularLocation>
        <location evidence="1">Cell membrane</location>
        <topology evidence="1">Multi-pass membrane protein</topology>
    </subcellularLocation>
</comment>
<dbReference type="InterPro" id="IPR036390">
    <property type="entry name" value="WH_DNA-bd_sf"/>
</dbReference>
<keyword evidence="2" id="KW-1003">Cell membrane</keyword>
<evidence type="ECO:0000256" key="5">
    <source>
        <dbReference type="ARBA" id="ARBA00023136"/>
    </source>
</evidence>
<gene>
    <name evidence="8" type="ordered locus">A2cp1_0733</name>
</gene>
<keyword evidence="5 7" id="KW-0472">Membrane</keyword>
<name>B8JD60_ANAD2</name>
<dbReference type="KEGG" id="acp:A2cp1_0733"/>
<evidence type="ECO:0000256" key="1">
    <source>
        <dbReference type="ARBA" id="ARBA00004651"/>
    </source>
</evidence>
<dbReference type="PANTHER" id="PTHR30213">
    <property type="entry name" value="INNER MEMBRANE PROTEIN YHJD"/>
    <property type="match status" value="1"/>
</dbReference>
<evidence type="ECO:0000256" key="4">
    <source>
        <dbReference type="ARBA" id="ARBA00022989"/>
    </source>
</evidence>
<feature type="transmembrane region" description="Helical" evidence="7">
    <location>
        <begin position="105"/>
        <end position="127"/>
    </location>
</feature>
<keyword evidence="3 7" id="KW-0812">Transmembrane</keyword>
<feature type="transmembrane region" description="Helical" evidence="7">
    <location>
        <begin position="43"/>
        <end position="66"/>
    </location>
</feature>
<evidence type="ECO:0000256" key="2">
    <source>
        <dbReference type="ARBA" id="ARBA00022475"/>
    </source>
</evidence>
<keyword evidence="9" id="KW-1185">Reference proteome</keyword>
<evidence type="ECO:0000256" key="6">
    <source>
        <dbReference type="SAM" id="MobiDB-lite"/>
    </source>
</evidence>
<dbReference type="HOGENOM" id="CLU_032288_2_0_7"/>
<dbReference type="GO" id="GO:0005886">
    <property type="term" value="C:plasma membrane"/>
    <property type="evidence" value="ECO:0007669"/>
    <property type="project" value="UniProtKB-SubCell"/>
</dbReference>
<protein>
    <submittedName>
        <fullName evidence="8">Ribonuclease BN</fullName>
    </submittedName>
</protein>
<dbReference type="Gene3D" id="1.10.10.10">
    <property type="entry name" value="Winged helix-like DNA-binding domain superfamily/Winged helix DNA-binding domain"/>
    <property type="match status" value="1"/>
</dbReference>
<dbReference type="RefSeq" id="WP_012632116.1">
    <property type="nucleotide sequence ID" value="NC_011891.1"/>
</dbReference>
<feature type="transmembrane region" description="Helical" evidence="7">
    <location>
        <begin position="148"/>
        <end position="170"/>
    </location>
</feature>
<dbReference type="Proteomes" id="UP000007089">
    <property type="component" value="Chromosome"/>
</dbReference>
<evidence type="ECO:0000313" key="8">
    <source>
        <dbReference type="EMBL" id="ACL64088.1"/>
    </source>
</evidence>
<dbReference type="InterPro" id="IPR017039">
    <property type="entry name" value="Virul_fac_BrkB"/>
</dbReference>
<feature type="transmembrane region" description="Helical" evidence="7">
    <location>
        <begin position="243"/>
        <end position="273"/>
    </location>
</feature>
<dbReference type="PANTHER" id="PTHR30213:SF0">
    <property type="entry name" value="UPF0761 MEMBRANE PROTEIN YIHY"/>
    <property type="match status" value="1"/>
</dbReference>
<dbReference type="InterPro" id="IPR036388">
    <property type="entry name" value="WH-like_DNA-bd_sf"/>
</dbReference>
<reference evidence="8" key="1">
    <citation type="submission" date="2009-01" db="EMBL/GenBank/DDBJ databases">
        <title>Complete sequence of Anaeromyxobacter dehalogenans 2CP-1.</title>
        <authorList>
            <consortium name="US DOE Joint Genome Institute"/>
            <person name="Lucas S."/>
            <person name="Copeland A."/>
            <person name="Lapidus A."/>
            <person name="Glavina del Rio T."/>
            <person name="Dalin E."/>
            <person name="Tice H."/>
            <person name="Bruce D."/>
            <person name="Goodwin L."/>
            <person name="Pitluck S."/>
            <person name="Saunders E."/>
            <person name="Brettin T."/>
            <person name="Detter J.C."/>
            <person name="Han C."/>
            <person name="Larimer F."/>
            <person name="Land M."/>
            <person name="Hauser L."/>
            <person name="Kyrpides N."/>
            <person name="Ovchinnikova G."/>
            <person name="Beliaev A.S."/>
            <person name="Richardson P."/>
        </authorList>
    </citation>
    <scope>NUCLEOTIDE SEQUENCE</scope>
    <source>
        <strain evidence="8">2CP-1</strain>
    </source>
</reference>
<evidence type="ECO:0000256" key="7">
    <source>
        <dbReference type="SAM" id="Phobius"/>
    </source>
</evidence>
<keyword evidence="4 7" id="KW-1133">Transmembrane helix</keyword>
<dbReference type="AlphaFoldDB" id="B8JD60"/>
<proteinExistence type="predicted"/>
<evidence type="ECO:0000256" key="3">
    <source>
        <dbReference type="ARBA" id="ARBA00022692"/>
    </source>
</evidence>
<evidence type="ECO:0000313" key="9">
    <source>
        <dbReference type="Proteomes" id="UP000007089"/>
    </source>
</evidence>
<feature type="transmembrane region" description="Helical" evidence="7">
    <location>
        <begin position="182"/>
        <end position="200"/>
    </location>
</feature>
<dbReference type="Pfam" id="PF03631">
    <property type="entry name" value="Virul_fac_BrkB"/>
    <property type="match status" value="1"/>
</dbReference>
<accession>B8JD60</accession>
<feature type="transmembrane region" description="Helical" evidence="7">
    <location>
        <begin position="212"/>
        <end position="231"/>
    </location>
</feature>
<sequence length="439" mass="46999">MPARLDQGSGVAKVERELRFASTALRLALRVVEGETVRLRAMALTYISLFALVPALVVAFSVVQAFTGMDAISSRVHDFLIQNLAVGARSSIEPYLDRFIRNAHATSAGVVGGALLVWSAVTLFTNVDHAVNDVWGIRRRRSITQQAVTYWVGLTLGPLLLAASTTLGAYTQTLLANTGVRALVMLSGTLLNCAFFATLYQIVPNTRVKLRAAVVGGVAAGVAWDVAKWGYAFVVARIFKYHAIYGSVAAVPIFLFWLFVSWTIVLFGARLAYVVQYARTLMSPAPRADSAIAREILAGRTLLLVAQAFDRGEDAPDPGDVAARLGATPEEASEALAALRQRAIVVSLADGGLVPARPLEKITLLDVRQAVSGREVRPDQRGILSEILTDLEAKAAGQLDAITFRELCDRERAREAGPRAPGTGAPEEVDPTAAGPARA</sequence>
<dbReference type="SUPFAM" id="SSF46785">
    <property type="entry name" value="Winged helix' DNA-binding domain"/>
    <property type="match status" value="1"/>
</dbReference>
<organism evidence="8 9">
    <name type="scientific">Anaeromyxobacter dehalogenans (strain ATCC BAA-258 / DSM 21875 / 2CP-1)</name>
    <dbReference type="NCBI Taxonomy" id="455488"/>
    <lineage>
        <taxon>Bacteria</taxon>
        <taxon>Pseudomonadati</taxon>
        <taxon>Myxococcota</taxon>
        <taxon>Myxococcia</taxon>
        <taxon>Myxococcales</taxon>
        <taxon>Cystobacterineae</taxon>
        <taxon>Anaeromyxobacteraceae</taxon>
        <taxon>Anaeromyxobacter</taxon>
    </lineage>
</organism>
<feature type="region of interest" description="Disordered" evidence="6">
    <location>
        <begin position="410"/>
        <end position="439"/>
    </location>
</feature>